<organism evidence="9">
    <name type="scientific">Echinostoma caproni</name>
    <dbReference type="NCBI Taxonomy" id="27848"/>
    <lineage>
        <taxon>Eukaryota</taxon>
        <taxon>Metazoa</taxon>
        <taxon>Spiralia</taxon>
        <taxon>Lophotrochozoa</taxon>
        <taxon>Platyhelminthes</taxon>
        <taxon>Trematoda</taxon>
        <taxon>Digenea</taxon>
        <taxon>Plagiorchiida</taxon>
        <taxon>Echinostomata</taxon>
        <taxon>Echinostomatoidea</taxon>
        <taxon>Echinostomatidae</taxon>
        <taxon>Echinostoma</taxon>
    </lineage>
</organism>
<evidence type="ECO:0000256" key="3">
    <source>
        <dbReference type="ARBA" id="ARBA00022692"/>
    </source>
</evidence>
<evidence type="ECO:0000256" key="4">
    <source>
        <dbReference type="ARBA" id="ARBA00022737"/>
    </source>
</evidence>
<dbReference type="WBParaSite" id="ECPE_0000411301-mRNA-1">
    <property type="protein sequence ID" value="ECPE_0000411301-mRNA-1"/>
    <property type="gene ID" value="ECPE_0000411301"/>
</dbReference>
<dbReference type="InterPro" id="IPR016817">
    <property type="entry name" value="MannP-dilichol_defect-1"/>
</dbReference>
<comment type="subcellular location">
    <subcellularLocation>
        <location evidence="1">Membrane</location>
        <topology evidence="1">Multi-pass membrane protein</topology>
    </subcellularLocation>
</comment>
<feature type="transmembrane region" description="Helical" evidence="8">
    <location>
        <begin position="47"/>
        <end position="68"/>
    </location>
</feature>
<dbReference type="PANTHER" id="PTHR12226">
    <property type="entry name" value="MANNOSE-P-DOLICHOL UTILIZATION DEFECT 1 LEC35 -RELATED"/>
    <property type="match status" value="1"/>
</dbReference>
<feature type="transmembrane region" description="Helical" evidence="8">
    <location>
        <begin position="17"/>
        <end position="35"/>
    </location>
</feature>
<evidence type="ECO:0000256" key="2">
    <source>
        <dbReference type="ARBA" id="ARBA00022448"/>
    </source>
</evidence>
<evidence type="ECO:0000256" key="7">
    <source>
        <dbReference type="ARBA" id="ARBA00038475"/>
    </source>
</evidence>
<evidence type="ECO:0000256" key="6">
    <source>
        <dbReference type="ARBA" id="ARBA00023136"/>
    </source>
</evidence>
<evidence type="ECO:0000256" key="5">
    <source>
        <dbReference type="ARBA" id="ARBA00022989"/>
    </source>
</evidence>
<evidence type="ECO:0000256" key="8">
    <source>
        <dbReference type="SAM" id="Phobius"/>
    </source>
</evidence>
<keyword evidence="6 8" id="KW-0472">Membrane</keyword>
<proteinExistence type="inferred from homology"/>
<feature type="transmembrane region" description="Helical" evidence="8">
    <location>
        <begin position="74"/>
        <end position="97"/>
    </location>
</feature>
<sequence>LAGLESGFLANSLGQTFTFNQIGIAVYFHIQLLQIHANWRHGSTGQLSAITVLMFALGSTARIFTSIQETGDNLIIITFLLSTLCNYTLLAQIIYYWNSPIKASKDQRKQN</sequence>
<evidence type="ECO:0000313" key="9">
    <source>
        <dbReference type="WBParaSite" id="ECPE_0000411301-mRNA-1"/>
    </source>
</evidence>
<dbReference type="InterPro" id="IPR006603">
    <property type="entry name" value="PQ-loop_rpt"/>
</dbReference>
<dbReference type="AlphaFoldDB" id="A0A183AAX0"/>
<reference evidence="9" key="1">
    <citation type="submission" date="2016-06" db="UniProtKB">
        <authorList>
            <consortium name="WormBaseParasite"/>
        </authorList>
    </citation>
    <scope>IDENTIFICATION</scope>
</reference>
<name>A0A183AAX0_9TREM</name>
<keyword evidence="2" id="KW-0813">Transport</keyword>
<keyword evidence="3 8" id="KW-0812">Transmembrane</keyword>
<comment type="similarity">
    <text evidence="7">Belongs to the MPDU1 (TC 2.A.43.3) family.</text>
</comment>
<dbReference type="Pfam" id="PF04193">
    <property type="entry name" value="PQ-loop"/>
    <property type="match status" value="1"/>
</dbReference>
<dbReference type="PANTHER" id="PTHR12226:SF2">
    <property type="entry name" value="MANNOSE-P-DOLICHOL UTILIZATION DEFECT 1 PROTEIN"/>
    <property type="match status" value="1"/>
</dbReference>
<keyword evidence="5 8" id="KW-1133">Transmembrane helix</keyword>
<keyword evidence="4" id="KW-0677">Repeat</keyword>
<evidence type="ECO:0000256" key="1">
    <source>
        <dbReference type="ARBA" id="ARBA00004141"/>
    </source>
</evidence>
<accession>A0A183AAX0</accession>
<protein>
    <submittedName>
        <fullName evidence="9">Mannose-P-dolichol utilization defect 1 protein homolog</fullName>
    </submittedName>
</protein>
<dbReference type="GO" id="GO:0016020">
    <property type="term" value="C:membrane"/>
    <property type="evidence" value="ECO:0007669"/>
    <property type="project" value="UniProtKB-SubCell"/>
</dbReference>
<dbReference type="Gene3D" id="1.20.1280.290">
    <property type="match status" value="1"/>
</dbReference>